<keyword evidence="5" id="KW-0472">Membrane</keyword>
<dbReference type="SUPFAM" id="SSF46689">
    <property type="entry name" value="Homeodomain-like"/>
    <property type="match status" value="1"/>
</dbReference>
<feature type="transmembrane region" description="Helical" evidence="5">
    <location>
        <begin position="80"/>
        <end position="106"/>
    </location>
</feature>
<evidence type="ECO:0000256" key="3">
    <source>
        <dbReference type="ARBA" id="ARBA00023163"/>
    </source>
</evidence>
<keyword evidence="8" id="KW-1185">Reference proteome</keyword>
<sequence>MLALAAATALGLTAAALWRQRPAQAGVLCTGLLAGAMFFLLMAEPAWTALRPLAWLGPLAVNRAVRAGFDAAQRPLWQDLLLAALSLGLGAAWPSGFDGLALLLFAEAPARVAWQARDDLIARRRLARAWFLGGGSALALGVTLAAVLGGGAGRNQVAAAGTLLLCFALAGRSWPSSTPEPAPASPAPAPLDAQELQQLARLRQLMQDEAAFRDPQLTLSRLAQRLALPEHRVRRLIHLGEGQGHFSSYLNGLRIEAVKQALADPAQAGTPLLQLATDAGYNALSVFNRAFKAREGCTPSAWRAARQAAMQAQSPNPPDTPSDT</sequence>
<keyword evidence="2" id="KW-0238">DNA-binding</keyword>
<feature type="transmembrane region" description="Helical" evidence="5">
    <location>
        <begin position="25"/>
        <end position="43"/>
    </location>
</feature>
<keyword evidence="1" id="KW-0805">Transcription regulation</keyword>
<dbReference type="SMART" id="SM00342">
    <property type="entry name" value="HTH_ARAC"/>
    <property type="match status" value="1"/>
</dbReference>
<keyword evidence="3" id="KW-0804">Transcription</keyword>
<dbReference type="PANTHER" id="PTHR43280:SF29">
    <property type="entry name" value="ARAC-FAMILY TRANSCRIPTIONAL REGULATOR"/>
    <property type="match status" value="1"/>
</dbReference>
<reference evidence="7 8" key="1">
    <citation type="submission" date="2024-05" db="EMBL/GenBank/DDBJ databases">
        <title>Roseateles sp. DJS-2-20 16S ribosomal RNA gene Genome sequencing and assembly.</title>
        <authorList>
            <person name="Woo H."/>
        </authorList>
    </citation>
    <scope>NUCLEOTIDE SEQUENCE [LARGE SCALE GENOMIC DNA]</scope>
    <source>
        <strain evidence="7 8">DJS-2-20</strain>
    </source>
</reference>
<name>A0ABV0FW91_9BURK</name>
<evidence type="ECO:0000256" key="2">
    <source>
        <dbReference type="ARBA" id="ARBA00023125"/>
    </source>
</evidence>
<evidence type="ECO:0000259" key="6">
    <source>
        <dbReference type="PROSITE" id="PS01124"/>
    </source>
</evidence>
<evidence type="ECO:0000256" key="4">
    <source>
        <dbReference type="SAM" id="MobiDB-lite"/>
    </source>
</evidence>
<dbReference type="EMBL" id="JBDPZD010000001">
    <property type="protein sequence ID" value="MEO3690192.1"/>
    <property type="molecule type" value="Genomic_DNA"/>
</dbReference>
<evidence type="ECO:0000313" key="8">
    <source>
        <dbReference type="Proteomes" id="UP001495147"/>
    </source>
</evidence>
<dbReference type="InterPro" id="IPR009057">
    <property type="entry name" value="Homeodomain-like_sf"/>
</dbReference>
<proteinExistence type="predicted"/>
<feature type="domain" description="HTH araC/xylS-type" evidence="6">
    <location>
        <begin position="200"/>
        <end position="305"/>
    </location>
</feature>
<dbReference type="InterPro" id="IPR018060">
    <property type="entry name" value="HTH_AraC"/>
</dbReference>
<keyword evidence="5" id="KW-1133">Transmembrane helix</keyword>
<feature type="compositionally biased region" description="Pro residues" evidence="4">
    <location>
        <begin position="315"/>
        <end position="324"/>
    </location>
</feature>
<protein>
    <submittedName>
        <fullName evidence="7">AraC family transcriptional regulator</fullName>
    </submittedName>
</protein>
<evidence type="ECO:0000256" key="5">
    <source>
        <dbReference type="SAM" id="Phobius"/>
    </source>
</evidence>
<gene>
    <name evidence="7" type="ORF">ABDJ85_01870</name>
</gene>
<dbReference type="Proteomes" id="UP001495147">
    <property type="component" value="Unassembled WGS sequence"/>
</dbReference>
<dbReference type="Gene3D" id="1.10.10.60">
    <property type="entry name" value="Homeodomain-like"/>
    <property type="match status" value="1"/>
</dbReference>
<dbReference type="PROSITE" id="PS01124">
    <property type="entry name" value="HTH_ARAC_FAMILY_2"/>
    <property type="match status" value="1"/>
</dbReference>
<evidence type="ECO:0000313" key="7">
    <source>
        <dbReference type="EMBL" id="MEO3690192.1"/>
    </source>
</evidence>
<comment type="caution">
    <text evidence="7">The sequence shown here is derived from an EMBL/GenBank/DDBJ whole genome shotgun (WGS) entry which is preliminary data.</text>
</comment>
<dbReference type="PROSITE" id="PS00041">
    <property type="entry name" value="HTH_ARAC_FAMILY_1"/>
    <property type="match status" value="1"/>
</dbReference>
<dbReference type="RefSeq" id="WP_347703024.1">
    <property type="nucleotide sequence ID" value="NZ_JBDPZD010000001.1"/>
</dbReference>
<dbReference type="InterPro" id="IPR018062">
    <property type="entry name" value="HTH_AraC-typ_CS"/>
</dbReference>
<evidence type="ECO:0000256" key="1">
    <source>
        <dbReference type="ARBA" id="ARBA00023015"/>
    </source>
</evidence>
<keyword evidence="5" id="KW-0812">Transmembrane</keyword>
<accession>A0ABV0FW91</accession>
<organism evidence="7 8">
    <name type="scientific">Roseateles paludis</name>
    <dbReference type="NCBI Taxonomy" id="3145238"/>
    <lineage>
        <taxon>Bacteria</taxon>
        <taxon>Pseudomonadati</taxon>
        <taxon>Pseudomonadota</taxon>
        <taxon>Betaproteobacteria</taxon>
        <taxon>Burkholderiales</taxon>
        <taxon>Sphaerotilaceae</taxon>
        <taxon>Roseateles</taxon>
    </lineage>
</organism>
<dbReference type="Pfam" id="PF12833">
    <property type="entry name" value="HTH_18"/>
    <property type="match status" value="1"/>
</dbReference>
<dbReference type="PANTHER" id="PTHR43280">
    <property type="entry name" value="ARAC-FAMILY TRANSCRIPTIONAL REGULATOR"/>
    <property type="match status" value="1"/>
</dbReference>
<feature type="region of interest" description="Disordered" evidence="4">
    <location>
        <begin position="305"/>
        <end position="324"/>
    </location>
</feature>
<feature type="transmembrane region" description="Helical" evidence="5">
    <location>
        <begin position="126"/>
        <end position="150"/>
    </location>
</feature>